<feature type="transmembrane region" description="Helical" evidence="1">
    <location>
        <begin position="63"/>
        <end position="85"/>
    </location>
</feature>
<keyword evidence="1" id="KW-0812">Transmembrane</keyword>
<dbReference type="AlphaFoldDB" id="A0A0E3YAV4"/>
<feature type="transmembrane region" description="Helical" evidence="1">
    <location>
        <begin position="21"/>
        <end position="43"/>
    </location>
</feature>
<protein>
    <submittedName>
        <fullName evidence="2">Uncharacterized protein</fullName>
    </submittedName>
</protein>
<dbReference type="PATRIC" id="fig|573737.6.peg.2596"/>
<organism evidence="2 3">
    <name type="scientific">Pandoraea oxalativorans</name>
    <dbReference type="NCBI Taxonomy" id="573737"/>
    <lineage>
        <taxon>Bacteria</taxon>
        <taxon>Pseudomonadati</taxon>
        <taxon>Pseudomonadota</taxon>
        <taxon>Betaproteobacteria</taxon>
        <taxon>Burkholderiales</taxon>
        <taxon>Burkholderiaceae</taxon>
        <taxon>Pandoraea</taxon>
    </lineage>
</organism>
<sequence length="122" mass="12922">MTPDDIRLRSQTMSRLGRGGLSGGLTGVAITVLGLLGLSTGAYYCLAASVADDESEASRQDSWIAVGVGSGMAALSTLAVTYGLAQVCQCLRKQREAGREMTTLTTHVQFNSSREVESRDYV</sequence>
<keyword evidence="1" id="KW-0472">Membrane</keyword>
<dbReference type="Proteomes" id="UP000035050">
    <property type="component" value="Chromosome"/>
</dbReference>
<accession>A0A0E3YAV4</accession>
<evidence type="ECO:0000256" key="1">
    <source>
        <dbReference type="SAM" id="Phobius"/>
    </source>
</evidence>
<name>A0A0E3YAV4_9BURK</name>
<evidence type="ECO:0000313" key="3">
    <source>
        <dbReference type="Proteomes" id="UP000035050"/>
    </source>
</evidence>
<dbReference type="EMBL" id="CP011253">
    <property type="protein sequence ID" value="AKC69540.1"/>
    <property type="molecule type" value="Genomic_DNA"/>
</dbReference>
<keyword evidence="1" id="KW-1133">Transmembrane helix</keyword>
<proteinExistence type="predicted"/>
<dbReference type="KEGG" id="pox:MB84_08715"/>
<keyword evidence="3" id="KW-1185">Reference proteome</keyword>
<reference evidence="2" key="1">
    <citation type="submission" date="2016-06" db="EMBL/GenBank/DDBJ databases">
        <title>Pandoraea oxalativorans DSM 23570 Genome Sequencing.</title>
        <authorList>
            <person name="Ee R."/>
            <person name="Lim Y.-L."/>
            <person name="Yong D."/>
            <person name="Yin W.-F."/>
            <person name="Chan K.-G."/>
        </authorList>
    </citation>
    <scope>NUCLEOTIDE SEQUENCE</scope>
    <source>
        <strain evidence="2">DSM 23570</strain>
    </source>
</reference>
<dbReference type="HOGENOM" id="CLU_153860_0_0_4"/>
<gene>
    <name evidence="2" type="ORF">MB84_08715</name>
</gene>
<evidence type="ECO:0000313" key="2">
    <source>
        <dbReference type="EMBL" id="AKC69540.1"/>
    </source>
</evidence>